<evidence type="ECO:0000256" key="1">
    <source>
        <dbReference type="ARBA" id="ARBA00006817"/>
    </source>
</evidence>
<dbReference type="Proteomes" id="UP001230035">
    <property type="component" value="Unassembled WGS sequence"/>
</dbReference>
<protein>
    <submittedName>
        <fullName evidence="3">SRPBCC family protein</fullName>
    </submittedName>
</protein>
<dbReference type="Pfam" id="PF08327">
    <property type="entry name" value="AHSA1"/>
    <property type="match status" value="1"/>
</dbReference>
<name>A0ABT6XP23_9FLAO</name>
<dbReference type="InterPro" id="IPR023393">
    <property type="entry name" value="START-like_dom_sf"/>
</dbReference>
<evidence type="ECO:0000259" key="2">
    <source>
        <dbReference type="Pfam" id="PF08327"/>
    </source>
</evidence>
<comment type="similarity">
    <text evidence="1">Belongs to the AHA1 family.</text>
</comment>
<dbReference type="SUPFAM" id="SSF55961">
    <property type="entry name" value="Bet v1-like"/>
    <property type="match status" value="1"/>
</dbReference>
<feature type="domain" description="Activator of Hsp90 ATPase homologue 1/2-like C-terminal" evidence="2">
    <location>
        <begin position="15"/>
        <end position="145"/>
    </location>
</feature>
<dbReference type="RefSeq" id="WP_283238514.1">
    <property type="nucleotide sequence ID" value="NZ_JASGBP010000002.1"/>
</dbReference>
<dbReference type="InterPro" id="IPR013538">
    <property type="entry name" value="ASHA1/2-like_C"/>
</dbReference>
<gene>
    <name evidence="3" type="ORF">QHT84_05320</name>
</gene>
<dbReference type="Gene3D" id="3.30.530.20">
    <property type="match status" value="1"/>
</dbReference>
<accession>A0ABT6XP23</accession>
<evidence type="ECO:0000313" key="3">
    <source>
        <dbReference type="EMBL" id="MDI9256829.1"/>
    </source>
</evidence>
<organism evidence="3 4">
    <name type="scientific">Flavobacterium sedimenticola</name>
    <dbReference type="NCBI Taxonomy" id="3043286"/>
    <lineage>
        <taxon>Bacteria</taxon>
        <taxon>Pseudomonadati</taxon>
        <taxon>Bacteroidota</taxon>
        <taxon>Flavobacteriia</taxon>
        <taxon>Flavobacteriales</taxon>
        <taxon>Flavobacteriaceae</taxon>
        <taxon>Flavobacterium</taxon>
    </lineage>
</organism>
<proteinExistence type="inferred from homology"/>
<keyword evidence="4" id="KW-1185">Reference proteome</keyword>
<comment type="caution">
    <text evidence="3">The sequence shown here is derived from an EMBL/GenBank/DDBJ whole genome shotgun (WGS) entry which is preliminary data.</text>
</comment>
<reference evidence="3 4" key="1">
    <citation type="submission" date="2023-05" db="EMBL/GenBank/DDBJ databases">
        <title>Flavobacterium sedimenti sp. nov., isolated from the sediment.</title>
        <authorList>
            <person name="Wu N."/>
        </authorList>
    </citation>
    <scope>NUCLEOTIDE SEQUENCE [LARGE SCALE GENOMIC DNA]</scope>
    <source>
        <strain evidence="3 4">YZ-48</strain>
    </source>
</reference>
<dbReference type="CDD" id="cd07814">
    <property type="entry name" value="SRPBCC_CalC_Aha1-like"/>
    <property type="match status" value="1"/>
</dbReference>
<evidence type="ECO:0000313" key="4">
    <source>
        <dbReference type="Proteomes" id="UP001230035"/>
    </source>
</evidence>
<sequence>MEKTDNSLSLIKRYKASAATLWKVITERDHLKQWYFDFAEDWQLKIGQTFEWSAGDTEDKQWLHRGVMLEIIPNRKLVYSWEYPGYSGTSVVTWELQPVDESTTELHFSHVFTIPFDVTEPALKRENFDMGWNHILNISLVEYLEKNQ</sequence>
<dbReference type="EMBL" id="JASGBP010000002">
    <property type="protein sequence ID" value="MDI9256829.1"/>
    <property type="molecule type" value="Genomic_DNA"/>
</dbReference>